<evidence type="ECO:0000256" key="4">
    <source>
        <dbReference type="ARBA" id="ARBA00022741"/>
    </source>
</evidence>
<dbReference type="PANTHER" id="PTHR24363">
    <property type="entry name" value="SERINE/THREONINE PROTEIN KINASE"/>
    <property type="match status" value="1"/>
</dbReference>
<dbReference type="SMART" id="SM00220">
    <property type="entry name" value="S_TKc"/>
    <property type="match status" value="1"/>
</dbReference>
<dbReference type="Gene3D" id="3.40.50.300">
    <property type="entry name" value="P-loop containing nucleotide triphosphate hydrolases"/>
    <property type="match status" value="1"/>
</dbReference>
<dbReference type="SUPFAM" id="SSF52540">
    <property type="entry name" value="P-loop containing nucleoside triphosphate hydrolases"/>
    <property type="match status" value="1"/>
</dbReference>
<dbReference type="CDD" id="cd14014">
    <property type="entry name" value="STKc_PknB_like"/>
    <property type="match status" value="1"/>
</dbReference>
<dbReference type="Pfam" id="PF05729">
    <property type="entry name" value="NACHT"/>
    <property type="match status" value="1"/>
</dbReference>
<dbReference type="OrthoDB" id="5632033at2"/>
<keyword evidence="6 9" id="KW-0067">ATP-binding</keyword>
<dbReference type="RefSeq" id="WP_097644856.1">
    <property type="nucleotide sequence ID" value="NZ_NQWI01000075.1"/>
</dbReference>
<organism evidence="11 12">
    <name type="scientific">Candidatus Viridilinea mediisalina</name>
    <dbReference type="NCBI Taxonomy" id="2024553"/>
    <lineage>
        <taxon>Bacteria</taxon>
        <taxon>Bacillati</taxon>
        <taxon>Chloroflexota</taxon>
        <taxon>Chloroflexia</taxon>
        <taxon>Chloroflexales</taxon>
        <taxon>Chloroflexineae</taxon>
        <taxon>Oscillochloridaceae</taxon>
        <taxon>Candidatus Viridilinea</taxon>
    </lineage>
</organism>
<feature type="binding site" evidence="9">
    <location>
        <position position="41"/>
    </location>
    <ligand>
        <name>ATP</name>
        <dbReference type="ChEBI" id="CHEBI:30616"/>
    </ligand>
</feature>
<keyword evidence="2" id="KW-0723">Serine/threonine-protein kinase</keyword>
<dbReference type="InterPro" id="IPR000719">
    <property type="entry name" value="Prot_kinase_dom"/>
</dbReference>
<dbReference type="Proteomes" id="UP000220527">
    <property type="component" value="Unassembled WGS sequence"/>
</dbReference>
<dbReference type="InterPro" id="IPR017441">
    <property type="entry name" value="Protein_kinase_ATP_BS"/>
</dbReference>
<dbReference type="InterPro" id="IPR011009">
    <property type="entry name" value="Kinase-like_dom_sf"/>
</dbReference>
<evidence type="ECO:0000313" key="12">
    <source>
        <dbReference type="Proteomes" id="UP000220527"/>
    </source>
</evidence>
<dbReference type="SUPFAM" id="SSF56112">
    <property type="entry name" value="Protein kinase-like (PK-like)"/>
    <property type="match status" value="1"/>
</dbReference>
<comment type="caution">
    <text evidence="11">The sequence shown here is derived from an EMBL/GenBank/DDBJ whole genome shotgun (WGS) entry which is preliminary data.</text>
</comment>
<dbReference type="InterPro" id="IPR027417">
    <property type="entry name" value="P-loop_NTPase"/>
</dbReference>
<evidence type="ECO:0000256" key="9">
    <source>
        <dbReference type="PROSITE-ProRule" id="PRU10141"/>
    </source>
</evidence>
<dbReference type="EMBL" id="NQWI01000075">
    <property type="protein sequence ID" value="PDW02308.1"/>
    <property type="molecule type" value="Genomic_DNA"/>
</dbReference>
<evidence type="ECO:0000256" key="3">
    <source>
        <dbReference type="ARBA" id="ARBA00022679"/>
    </source>
</evidence>
<dbReference type="GO" id="GO:0004674">
    <property type="term" value="F:protein serine/threonine kinase activity"/>
    <property type="evidence" value="ECO:0007669"/>
    <property type="project" value="UniProtKB-KW"/>
</dbReference>
<dbReference type="InterPro" id="IPR007111">
    <property type="entry name" value="NACHT_NTPase"/>
</dbReference>
<dbReference type="Gene3D" id="3.30.200.20">
    <property type="entry name" value="Phosphorylase Kinase, domain 1"/>
    <property type="match status" value="1"/>
</dbReference>
<evidence type="ECO:0000256" key="5">
    <source>
        <dbReference type="ARBA" id="ARBA00022777"/>
    </source>
</evidence>
<dbReference type="PROSITE" id="PS00107">
    <property type="entry name" value="PROTEIN_KINASE_ATP"/>
    <property type="match status" value="1"/>
</dbReference>
<dbReference type="GO" id="GO:0005524">
    <property type="term" value="F:ATP binding"/>
    <property type="evidence" value="ECO:0007669"/>
    <property type="project" value="UniProtKB-UniRule"/>
</dbReference>
<dbReference type="Pfam" id="PF00069">
    <property type="entry name" value="Pkinase"/>
    <property type="match status" value="1"/>
</dbReference>
<dbReference type="SUPFAM" id="SSF48371">
    <property type="entry name" value="ARM repeat"/>
    <property type="match status" value="1"/>
</dbReference>
<keyword evidence="4 9" id="KW-0547">Nucleotide-binding</keyword>
<evidence type="ECO:0000256" key="1">
    <source>
        <dbReference type="ARBA" id="ARBA00012513"/>
    </source>
</evidence>
<proteinExistence type="predicted"/>
<comment type="catalytic activity">
    <reaction evidence="7">
        <text>L-threonyl-[protein] + ATP = O-phospho-L-threonyl-[protein] + ADP + H(+)</text>
        <dbReference type="Rhea" id="RHEA:46608"/>
        <dbReference type="Rhea" id="RHEA-COMP:11060"/>
        <dbReference type="Rhea" id="RHEA-COMP:11605"/>
        <dbReference type="ChEBI" id="CHEBI:15378"/>
        <dbReference type="ChEBI" id="CHEBI:30013"/>
        <dbReference type="ChEBI" id="CHEBI:30616"/>
        <dbReference type="ChEBI" id="CHEBI:61977"/>
        <dbReference type="ChEBI" id="CHEBI:456216"/>
        <dbReference type="EC" id="2.7.11.1"/>
    </reaction>
</comment>
<dbReference type="PROSITE" id="PS50011">
    <property type="entry name" value="PROTEIN_KINASE_DOM"/>
    <property type="match status" value="1"/>
</dbReference>
<evidence type="ECO:0000256" key="8">
    <source>
        <dbReference type="ARBA" id="ARBA00048679"/>
    </source>
</evidence>
<feature type="domain" description="Protein kinase" evidence="10">
    <location>
        <begin position="12"/>
        <end position="289"/>
    </location>
</feature>
<comment type="catalytic activity">
    <reaction evidence="8">
        <text>L-seryl-[protein] + ATP = O-phospho-L-seryl-[protein] + ADP + H(+)</text>
        <dbReference type="Rhea" id="RHEA:17989"/>
        <dbReference type="Rhea" id="RHEA-COMP:9863"/>
        <dbReference type="Rhea" id="RHEA-COMP:11604"/>
        <dbReference type="ChEBI" id="CHEBI:15378"/>
        <dbReference type="ChEBI" id="CHEBI:29999"/>
        <dbReference type="ChEBI" id="CHEBI:30616"/>
        <dbReference type="ChEBI" id="CHEBI:83421"/>
        <dbReference type="ChEBI" id="CHEBI:456216"/>
        <dbReference type="EC" id="2.7.11.1"/>
    </reaction>
</comment>
<protein>
    <recommendedName>
        <fullName evidence="1">non-specific serine/threonine protein kinase</fullName>
        <ecNumber evidence="1">2.7.11.1</ecNumber>
    </recommendedName>
</protein>
<dbReference type="AlphaFoldDB" id="A0A2A6RHF8"/>
<keyword evidence="3" id="KW-0808">Transferase</keyword>
<keyword evidence="5" id="KW-0418">Kinase</keyword>
<evidence type="ECO:0000259" key="10">
    <source>
        <dbReference type="PROSITE" id="PS50011"/>
    </source>
</evidence>
<evidence type="ECO:0000313" key="11">
    <source>
        <dbReference type="EMBL" id="PDW02308.1"/>
    </source>
</evidence>
<dbReference type="PANTHER" id="PTHR24363:SF0">
    <property type="entry name" value="SERINE_THREONINE KINASE LIKE DOMAIN CONTAINING 1"/>
    <property type="match status" value="1"/>
</dbReference>
<sequence length="1225" mass="136329">MLEPGSLIQQRYQIVRLIGRGGMGAVYEALDRRLRNTVALKQMLGDTTENAEAFEREAQILAALRHPALPKVIDYFRDEAGRFLVMEFFGGADLAALQARHGGPFPAKDVVTWALQLLDALDYLHTRNPPVLHRDIKPQNIKLTPEGQVVLLDFGLAKGYATGSPASFFGYTLQYAPLEQIEGSGTEPRSDVYSLCATLFHLLTDHPPPSAPNRADALLLGRPDPLRPPHELRPEVPLVLSRTIALGMALQRNARLASATLMRAALEAPPAAPLPAQDVETVVAPTPLVPLVPASSRAPVERPISVGWEQVRAAARAQAEPVLRELHGTPRRLGPYLADLYVARREAEGELAAFLAGGAGALLLLGDAGTGKTCLLTHWAARLRDAGDAVLFYRCGGSLGPEIDRELARDLGREAPDLLVHDLSQITRLAEAARRRLVIIFDALNEYRSGTQSGPADLLRQLDALAGRVSGPWLRIVASCSTAAWGQLERAGATRLFWSAYHQASDGSPHLTLGPFTPRDLAEAYPHYRSFFQLQTGFEQLTPALRERLRMPLMLRLVAESYRNGPLVLAGQGLSLGLLRRFYDERVRQRREHLFIEELAAELLRRGQLNAPLRELARNTLLRDELLSDEPDSTYIRLLDAGILTELSGDLFSGELVGFAYGELGAYVLARHLLRAPGGKRGLPEVISELMAQARSFAPAFEIARIILLITRRPETFAELAASSDIELRELIARCLVELHADEAEPALELIKELCQRERDEVRRTALKAAYYLGAPAREVFLWAARRNEVALRRVVRDTLYMIWRANPSFTYGLLRDLVAGVGPTALRDLRNVLELFFELSVVIYINHPERADVRDTTVELYYELARQRLHLDLINTGVFGKTIEDLIFQAVANAFSQPILDTMLMAEVVPVEQFFAVPMSERAILMRVAPLFDPATPLAPYQGELENMLRSDNLFFNLVASTQIAIHAAADLPQTEPLLQTLWARLPAEGRLWLLISFSVLLPNTPATWIPLVEQLTERMFSEHAALVYGESPSILQRISDLLLLPLGLAYGKLGQTMPLIELMLQDGLLRNDQRLVERIVAGLGAVGFYYPEPVLNLLERVISNAAAALPQSLIPTLATIRTLHLDAVDVFMARHNLSADMQRQIAAATDTELVRRYIYWLGLYNQVVHSCLYYPKMRRQMAMAAMEMLVRAKGPQEFIGVYTANVFRMLREAGFRLSEWTRA</sequence>
<dbReference type="Gene3D" id="1.10.510.10">
    <property type="entry name" value="Transferase(Phosphotransferase) domain 1"/>
    <property type="match status" value="1"/>
</dbReference>
<accession>A0A2A6RHF8</accession>
<gene>
    <name evidence="11" type="ORF">CJ255_14695</name>
</gene>
<evidence type="ECO:0000256" key="2">
    <source>
        <dbReference type="ARBA" id="ARBA00022527"/>
    </source>
</evidence>
<name>A0A2A6RHF8_9CHLR</name>
<keyword evidence="12" id="KW-1185">Reference proteome</keyword>
<evidence type="ECO:0000256" key="6">
    <source>
        <dbReference type="ARBA" id="ARBA00022840"/>
    </source>
</evidence>
<dbReference type="EC" id="2.7.11.1" evidence="1"/>
<reference evidence="12" key="1">
    <citation type="submission" date="2017-08" db="EMBL/GenBank/DDBJ databases">
        <authorList>
            <person name="Grouzdev D.S."/>
            <person name="Gaisin V.A."/>
            <person name="Rysina M.S."/>
            <person name="Gorlenko V.M."/>
        </authorList>
    </citation>
    <scope>NUCLEOTIDE SEQUENCE [LARGE SCALE GENOMIC DNA]</scope>
    <source>
        <strain evidence="12">Kir15-3F</strain>
    </source>
</reference>
<dbReference type="InterPro" id="IPR016024">
    <property type="entry name" value="ARM-type_fold"/>
</dbReference>
<evidence type="ECO:0000256" key="7">
    <source>
        <dbReference type="ARBA" id="ARBA00047899"/>
    </source>
</evidence>